<evidence type="ECO:0000313" key="1">
    <source>
        <dbReference type="EMBL" id="RAP70386.1"/>
    </source>
</evidence>
<organism evidence="1 2">
    <name type="scientific">Candidatus Erwinia dacicola</name>
    <dbReference type="NCBI Taxonomy" id="252393"/>
    <lineage>
        <taxon>Bacteria</taxon>
        <taxon>Pseudomonadati</taxon>
        <taxon>Pseudomonadota</taxon>
        <taxon>Gammaproteobacteria</taxon>
        <taxon>Enterobacterales</taxon>
        <taxon>Erwiniaceae</taxon>
        <taxon>Erwinia</taxon>
    </lineage>
</organism>
<gene>
    <name evidence="1" type="ORF">ACZ87_02809</name>
</gene>
<reference evidence="1" key="1">
    <citation type="submission" date="2018-04" db="EMBL/GenBank/DDBJ databases">
        <title>Genomes of the Obligate Erwinia dacicola and Facultative Enterobacter sp. OLF Endosymbionts of the Olive Fruit fly, Bactrocera oleae.</title>
        <authorList>
            <person name="Estes A.M."/>
            <person name="Hearn D.J."/>
            <person name="Agarwal S."/>
            <person name="Pierson E.A."/>
            <person name="Dunning-Hotopp J.C."/>
        </authorList>
    </citation>
    <scope>NUCLEOTIDE SEQUENCE [LARGE SCALE GENOMIC DNA]</scope>
    <source>
        <strain evidence="1">Oroville</strain>
    </source>
</reference>
<comment type="caution">
    <text evidence="1">The sequence shown here is derived from an EMBL/GenBank/DDBJ whole genome shotgun (WGS) entry which is preliminary data.</text>
</comment>
<name>A0A328TRF6_9GAMM</name>
<dbReference type="AlphaFoldDB" id="A0A328TRF6"/>
<keyword evidence="2" id="KW-1185">Reference proteome</keyword>
<accession>A0A328TRF6</accession>
<dbReference type="EMBL" id="LJAM02000364">
    <property type="protein sequence ID" value="RAP70386.1"/>
    <property type="molecule type" value="Genomic_DNA"/>
</dbReference>
<sequence>MFKYTLSHIFAAPSDNAGVTGTRPSSGSAELKRKSHRVRWLFYV</sequence>
<dbReference type="Proteomes" id="UP000244334">
    <property type="component" value="Unassembled WGS sequence"/>
</dbReference>
<evidence type="ECO:0000313" key="2">
    <source>
        <dbReference type="Proteomes" id="UP000244334"/>
    </source>
</evidence>
<proteinExistence type="predicted"/>
<protein>
    <submittedName>
        <fullName evidence="1">Uncharacterized protein</fullName>
    </submittedName>
</protein>